<evidence type="ECO:0000313" key="1">
    <source>
        <dbReference type="EMBL" id="QDT60154.1"/>
    </source>
</evidence>
<proteinExistence type="predicted"/>
<name>A0A517SVJ7_9BACT</name>
<dbReference type="AlphaFoldDB" id="A0A517SVJ7"/>
<dbReference type="RefSeq" id="WP_145272467.1">
    <property type="nucleotide sequence ID" value="NZ_CP036272.1"/>
</dbReference>
<dbReference type="OrthoDB" id="9867981at2"/>
<dbReference type="EMBL" id="CP036272">
    <property type="protein sequence ID" value="QDT60154.1"/>
    <property type="molecule type" value="Genomic_DNA"/>
</dbReference>
<keyword evidence="2" id="KW-1185">Reference proteome</keyword>
<reference evidence="1 2" key="1">
    <citation type="submission" date="2019-02" db="EMBL/GenBank/DDBJ databases">
        <title>Deep-cultivation of Planctomycetes and their phenomic and genomic characterization uncovers novel biology.</title>
        <authorList>
            <person name="Wiegand S."/>
            <person name="Jogler M."/>
            <person name="Boedeker C."/>
            <person name="Pinto D."/>
            <person name="Vollmers J."/>
            <person name="Rivas-Marin E."/>
            <person name="Kohn T."/>
            <person name="Peeters S.H."/>
            <person name="Heuer A."/>
            <person name="Rast P."/>
            <person name="Oberbeckmann S."/>
            <person name="Bunk B."/>
            <person name="Jeske O."/>
            <person name="Meyerdierks A."/>
            <person name="Storesund J.E."/>
            <person name="Kallscheuer N."/>
            <person name="Luecker S."/>
            <person name="Lage O.M."/>
            <person name="Pohl T."/>
            <person name="Merkel B.J."/>
            <person name="Hornburger P."/>
            <person name="Mueller R.-W."/>
            <person name="Bruemmer F."/>
            <person name="Labrenz M."/>
            <person name="Spormann A.M."/>
            <person name="Op den Camp H."/>
            <person name="Overmann J."/>
            <person name="Amann R."/>
            <person name="Jetten M.S.M."/>
            <person name="Mascher T."/>
            <person name="Medema M.H."/>
            <person name="Devos D.P."/>
            <person name="Kaster A.-K."/>
            <person name="Ovreas L."/>
            <person name="Rohde M."/>
            <person name="Galperin M.Y."/>
            <person name="Jogler C."/>
        </authorList>
    </citation>
    <scope>NUCLEOTIDE SEQUENCE [LARGE SCALE GENOMIC DNA]</scope>
    <source>
        <strain evidence="1 2">SV_7m_r</strain>
    </source>
</reference>
<organism evidence="1 2">
    <name type="scientific">Stieleria bergensis</name>
    <dbReference type="NCBI Taxonomy" id="2528025"/>
    <lineage>
        <taxon>Bacteria</taxon>
        <taxon>Pseudomonadati</taxon>
        <taxon>Planctomycetota</taxon>
        <taxon>Planctomycetia</taxon>
        <taxon>Pirellulales</taxon>
        <taxon>Pirellulaceae</taxon>
        <taxon>Stieleria</taxon>
    </lineage>
</organism>
<evidence type="ECO:0000313" key="2">
    <source>
        <dbReference type="Proteomes" id="UP000315003"/>
    </source>
</evidence>
<gene>
    <name evidence="1" type="ORF">SV7mr_26710</name>
</gene>
<accession>A0A517SVJ7</accession>
<sequence>MNPKRIAELQGRRIAFAQGGPEGFKLVKLTPPVSTERYRKRGEILWYPTNMPFRYASAPLLINNDGETHFTKLGQLLEHVKRETWVAAFASRFRSSRKCLPPPVANQIMSIYDRMESEAESSVFAETYVDALPYVPAEFDEDRLDVYKSIKTRLRRPRSCKGIKPPRSC</sequence>
<protein>
    <submittedName>
        <fullName evidence="1">Uncharacterized protein</fullName>
    </submittedName>
</protein>
<dbReference type="Proteomes" id="UP000315003">
    <property type="component" value="Chromosome"/>
</dbReference>